<dbReference type="PROSITE" id="PS50405">
    <property type="entry name" value="GST_CTER"/>
    <property type="match status" value="1"/>
</dbReference>
<dbReference type="InterPro" id="IPR050983">
    <property type="entry name" value="GST_Omega/HSP26"/>
</dbReference>
<dbReference type="PANTHER" id="PTHR43968:SF6">
    <property type="entry name" value="GLUTATHIONE S-TRANSFERASE OMEGA"/>
    <property type="match status" value="1"/>
</dbReference>
<dbReference type="PROSITE" id="PS50404">
    <property type="entry name" value="GST_NTER"/>
    <property type="match status" value="1"/>
</dbReference>
<sequence>MSSCYHHECVILCIVSQLFLTTSEFITAAHKLHYKGRKTAHSLYLPFAMSAELPIILYHYPFSPYARRVAWYMQLRGIPYSQCMQPPIKPRPDIAALGIKYRRIPILSIGRDVYLDTRLIMQKLEKLYPDRPRLGSDGNAEHKAFERLLEIWAIDGGLFTAAMRLLPPDLPLLKDPKFQKDRADYTGQKMTRGEAAALRPEALNEIQNAMELLETTLLADGNDWILNTKKPSLADIETVWVFHWLAGLPGALPPNYEKQFPKVFAWIKRFRGAVSATKKTQGDPKTLSGEEAAKIIRQSSFNESEKAVEESEAVVQFHKLKSGQLVEVWPTDSGSSHKDVGKLVALSSKEVVIETKAGVHVHAPRHGFRVRAASQSAPNL</sequence>
<name>A0AAN6NHH0_9PEZI</name>
<comment type="caution">
    <text evidence="4">The sequence shown here is derived from an EMBL/GenBank/DDBJ whole genome shotgun (WGS) entry which is preliminary data.</text>
</comment>
<dbReference type="Gene3D" id="1.20.1050.10">
    <property type="match status" value="1"/>
</dbReference>
<accession>A0AAN6NHH0</accession>
<keyword evidence="1" id="KW-0732">Signal</keyword>
<dbReference type="InterPro" id="IPR036249">
    <property type="entry name" value="Thioredoxin-like_sf"/>
</dbReference>
<dbReference type="Gene3D" id="3.40.30.110">
    <property type="match status" value="2"/>
</dbReference>
<evidence type="ECO:0000256" key="1">
    <source>
        <dbReference type="SAM" id="SignalP"/>
    </source>
</evidence>
<dbReference type="CDD" id="cd00570">
    <property type="entry name" value="GST_N_family"/>
    <property type="match status" value="1"/>
</dbReference>
<dbReference type="InterPro" id="IPR010987">
    <property type="entry name" value="Glutathione-S-Trfase_C-like"/>
</dbReference>
<evidence type="ECO:0008006" key="6">
    <source>
        <dbReference type="Google" id="ProtNLM"/>
    </source>
</evidence>
<dbReference type="InterPro" id="IPR004045">
    <property type="entry name" value="Glutathione_S-Trfase_N"/>
</dbReference>
<organism evidence="4 5">
    <name type="scientific">Diplogelasinospora grovesii</name>
    <dbReference type="NCBI Taxonomy" id="303347"/>
    <lineage>
        <taxon>Eukaryota</taxon>
        <taxon>Fungi</taxon>
        <taxon>Dikarya</taxon>
        <taxon>Ascomycota</taxon>
        <taxon>Pezizomycotina</taxon>
        <taxon>Sordariomycetes</taxon>
        <taxon>Sordariomycetidae</taxon>
        <taxon>Sordariales</taxon>
        <taxon>Diplogelasinosporaceae</taxon>
        <taxon>Diplogelasinospora</taxon>
    </lineage>
</organism>
<dbReference type="SUPFAM" id="SSF47616">
    <property type="entry name" value="GST C-terminal domain-like"/>
    <property type="match status" value="1"/>
</dbReference>
<dbReference type="Pfam" id="PF25907">
    <property type="entry name" value="DUF7962"/>
    <property type="match status" value="1"/>
</dbReference>
<dbReference type="InterPro" id="IPR036282">
    <property type="entry name" value="Glutathione-S-Trfase_C_sf"/>
</dbReference>
<dbReference type="PANTHER" id="PTHR43968">
    <property type="match status" value="1"/>
</dbReference>
<protein>
    <recommendedName>
        <fullName evidence="6">GST N-terminal domain-containing protein</fullName>
    </recommendedName>
</protein>
<evidence type="ECO:0000259" key="3">
    <source>
        <dbReference type="PROSITE" id="PS50405"/>
    </source>
</evidence>
<dbReference type="CDD" id="cd00299">
    <property type="entry name" value="GST_C_family"/>
    <property type="match status" value="1"/>
</dbReference>
<gene>
    <name evidence="4" type="ORF">QBC46DRAFT_370266</name>
</gene>
<dbReference type="EMBL" id="MU853753">
    <property type="protein sequence ID" value="KAK3945895.1"/>
    <property type="molecule type" value="Genomic_DNA"/>
</dbReference>
<feature type="chain" id="PRO_5042933862" description="GST N-terminal domain-containing protein" evidence="1">
    <location>
        <begin position="24"/>
        <end position="380"/>
    </location>
</feature>
<proteinExistence type="predicted"/>
<feature type="domain" description="GST C-terminal" evidence="3">
    <location>
        <begin position="139"/>
        <end position="288"/>
    </location>
</feature>
<dbReference type="AlphaFoldDB" id="A0AAN6NHH0"/>
<dbReference type="GO" id="GO:0005737">
    <property type="term" value="C:cytoplasm"/>
    <property type="evidence" value="ECO:0007669"/>
    <property type="project" value="TreeGrafter"/>
</dbReference>
<dbReference type="InterPro" id="IPR058268">
    <property type="entry name" value="DUF7962"/>
</dbReference>
<evidence type="ECO:0000259" key="2">
    <source>
        <dbReference type="PROSITE" id="PS50404"/>
    </source>
</evidence>
<dbReference type="SUPFAM" id="SSF52833">
    <property type="entry name" value="Thioredoxin-like"/>
    <property type="match status" value="1"/>
</dbReference>
<feature type="signal peptide" evidence="1">
    <location>
        <begin position="1"/>
        <end position="23"/>
    </location>
</feature>
<keyword evidence="5" id="KW-1185">Reference proteome</keyword>
<evidence type="ECO:0000313" key="5">
    <source>
        <dbReference type="Proteomes" id="UP001303473"/>
    </source>
</evidence>
<dbReference type="Proteomes" id="UP001303473">
    <property type="component" value="Unassembled WGS sequence"/>
</dbReference>
<dbReference type="Pfam" id="PF13417">
    <property type="entry name" value="GST_N_3"/>
    <property type="match status" value="1"/>
</dbReference>
<feature type="domain" description="GST N-terminal" evidence="2">
    <location>
        <begin position="53"/>
        <end position="132"/>
    </location>
</feature>
<evidence type="ECO:0000313" key="4">
    <source>
        <dbReference type="EMBL" id="KAK3945895.1"/>
    </source>
</evidence>
<reference evidence="5" key="1">
    <citation type="journal article" date="2023" name="Mol. Phylogenet. Evol.">
        <title>Genome-scale phylogeny and comparative genomics of the fungal order Sordariales.</title>
        <authorList>
            <person name="Hensen N."/>
            <person name="Bonometti L."/>
            <person name="Westerberg I."/>
            <person name="Brannstrom I.O."/>
            <person name="Guillou S."/>
            <person name="Cros-Aarteil S."/>
            <person name="Calhoun S."/>
            <person name="Haridas S."/>
            <person name="Kuo A."/>
            <person name="Mondo S."/>
            <person name="Pangilinan J."/>
            <person name="Riley R."/>
            <person name="LaButti K."/>
            <person name="Andreopoulos B."/>
            <person name="Lipzen A."/>
            <person name="Chen C."/>
            <person name="Yan M."/>
            <person name="Daum C."/>
            <person name="Ng V."/>
            <person name="Clum A."/>
            <person name="Steindorff A."/>
            <person name="Ohm R.A."/>
            <person name="Martin F."/>
            <person name="Silar P."/>
            <person name="Natvig D.O."/>
            <person name="Lalanne C."/>
            <person name="Gautier V."/>
            <person name="Ament-Velasquez S.L."/>
            <person name="Kruys A."/>
            <person name="Hutchinson M.I."/>
            <person name="Powell A.J."/>
            <person name="Barry K."/>
            <person name="Miller A.N."/>
            <person name="Grigoriev I.V."/>
            <person name="Debuchy R."/>
            <person name="Gladieux P."/>
            <person name="Hiltunen Thoren M."/>
            <person name="Johannesson H."/>
        </authorList>
    </citation>
    <scope>NUCLEOTIDE SEQUENCE [LARGE SCALE GENOMIC DNA]</scope>
    <source>
        <strain evidence="5">CBS 340.73</strain>
    </source>
</reference>